<comment type="caution">
    <text evidence="9">The sequence shown here is derived from an EMBL/GenBank/DDBJ whole genome shotgun (WGS) entry which is preliminary data.</text>
</comment>
<organism evidence="9 10">
    <name type="scientific">Dissostichus mawsoni</name>
    <name type="common">Antarctic cod</name>
    <dbReference type="NCBI Taxonomy" id="36200"/>
    <lineage>
        <taxon>Eukaryota</taxon>
        <taxon>Metazoa</taxon>
        <taxon>Chordata</taxon>
        <taxon>Craniata</taxon>
        <taxon>Vertebrata</taxon>
        <taxon>Euteleostomi</taxon>
        <taxon>Actinopterygii</taxon>
        <taxon>Neopterygii</taxon>
        <taxon>Teleostei</taxon>
        <taxon>Neoteleostei</taxon>
        <taxon>Acanthomorphata</taxon>
        <taxon>Eupercaria</taxon>
        <taxon>Perciformes</taxon>
        <taxon>Notothenioidei</taxon>
        <taxon>Nototheniidae</taxon>
        <taxon>Dissostichus</taxon>
    </lineage>
</organism>
<dbReference type="GO" id="GO:0060271">
    <property type="term" value="P:cilium assembly"/>
    <property type="evidence" value="ECO:0007669"/>
    <property type="project" value="TreeGrafter"/>
</dbReference>
<gene>
    <name evidence="9" type="ORF">F7725_014250</name>
</gene>
<accession>A0A7J5YVE2</accession>
<evidence type="ECO:0000259" key="8">
    <source>
        <dbReference type="Pfam" id="PF25752"/>
    </source>
</evidence>
<dbReference type="Pfam" id="PF25752">
    <property type="entry name" value="DUF1619_N"/>
    <property type="match status" value="1"/>
</dbReference>
<keyword evidence="4" id="KW-0970">Cilium biogenesis/degradation</keyword>
<keyword evidence="10" id="KW-1185">Reference proteome</keyword>
<dbReference type="EMBL" id="JAAKFY010000008">
    <property type="protein sequence ID" value="KAF3853562.1"/>
    <property type="molecule type" value="Genomic_DNA"/>
</dbReference>
<feature type="domain" description="Tectonic-1-3 N-terminal" evidence="8">
    <location>
        <begin position="120"/>
        <end position="194"/>
    </location>
</feature>
<comment type="subunit">
    <text evidence="2">Part of the tectonic-like complex (also named B9 complex).</text>
</comment>
<evidence type="ECO:0000313" key="10">
    <source>
        <dbReference type="Proteomes" id="UP000518266"/>
    </source>
</evidence>
<evidence type="ECO:0008006" key="11">
    <source>
        <dbReference type="Google" id="ProtNLM"/>
    </source>
</evidence>
<feature type="compositionally biased region" description="Low complexity" evidence="6">
    <location>
        <begin position="29"/>
        <end position="49"/>
    </location>
</feature>
<dbReference type="Proteomes" id="UP000518266">
    <property type="component" value="Unassembled WGS sequence"/>
</dbReference>
<dbReference type="PANTHER" id="PTHR14611:SF4">
    <property type="entry name" value="TECTONIC-3"/>
    <property type="match status" value="1"/>
</dbReference>
<feature type="region of interest" description="Disordered" evidence="6">
    <location>
        <begin position="20"/>
        <end position="94"/>
    </location>
</feature>
<feature type="domain" description="Tectonic-1-3" evidence="7">
    <location>
        <begin position="232"/>
        <end position="419"/>
    </location>
</feature>
<evidence type="ECO:0000256" key="2">
    <source>
        <dbReference type="ARBA" id="ARBA00011495"/>
    </source>
</evidence>
<sequence length="658" mass="70774">NESPPVVSVSSDIFGSVVWTLGSRRHRPGLTSTVTPSPTGGGSFSSETPAPGGKAAEDFTRVSTTEAVTPDPMTPTESPAGDTESPSMVTENPSMVTESPAVVTESPAEVTGGPPVTTVQPLLSSEGCLCDLTPDFCDIGCCCDTVDCGIANLSTVFTGCPQKAISGVCIEKWLMFRANVNTSLVTVTDSLFCVRPEDKSPQSLPAPQQLPPLGDSYHFSPPAPLTISYSRGFYRVDDVIQTYLSNSSARGFLRQPSPGAASAFCISRNPAKFMRSVSLSCTRMLTPQSCTTDATLNARSYFSDLNLIKTPIVETEQVSDFLLSSCRVQCAIKIKYFTPRVNRIESSVLHSFLFQIPVTPLSEWPAPSEHNSSCVNVVKNVEIVIGYTGRGEVTYATVNVVLADVDPNQSLLQTHSVQFKLASPSPTQGDPTSAVGLRVGSLSLLTTLWASQSGSCSSDPDSRAPVLFTHNSITGCTFSSPSSNCSELRSQIYGLLQGLAAPDVIAMNFGSQPDWTRVIAQECPVSLEVQLFQKRVNPAASSPTLAIQVLWARQGLLDLPQKYILGAKYLFQCQRFKCPLSSSIILTTEVTFVDTTLYPEPPRGLPQPNWKFPFGFFTRGTSELDGNIVINGSDAEKVTWSLTLFTVILLTGLDFLTR</sequence>
<dbReference type="Pfam" id="PF07773">
    <property type="entry name" value="TCTN_DUF1619"/>
    <property type="match status" value="2"/>
</dbReference>
<dbReference type="AlphaFoldDB" id="A0A7J5YVE2"/>
<evidence type="ECO:0000259" key="7">
    <source>
        <dbReference type="Pfam" id="PF07773"/>
    </source>
</evidence>
<feature type="domain" description="Tectonic-1-3" evidence="7">
    <location>
        <begin position="428"/>
        <end position="594"/>
    </location>
</feature>
<evidence type="ECO:0000256" key="4">
    <source>
        <dbReference type="ARBA" id="ARBA00022794"/>
    </source>
</evidence>
<dbReference type="OrthoDB" id="184109at2759"/>
<proteinExistence type="inferred from homology"/>
<feature type="non-terminal residue" evidence="9">
    <location>
        <position position="658"/>
    </location>
</feature>
<protein>
    <recommendedName>
        <fullName evidence="11">Tectonic domain-containing protein</fullName>
    </recommendedName>
</protein>
<evidence type="ECO:0000256" key="5">
    <source>
        <dbReference type="ARBA" id="ARBA00023180"/>
    </source>
</evidence>
<evidence type="ECO:0000256" key="6">
    <source>
        <dbReference type="SAM" id="MobiDB-lite"/>
    </source>
</evidence>
<name>A0A7J5YVE2_DISMA</name>
<dbReference type="InterPro" id="IPR011677">
    <property type="entry name" value="TCTN1-3_dom"/>
</dbReference>
<dbReference type="PANTHER" id="PTHR14611">
    <property type="entry name" value="TECTONIC FAMILY MEMBER"/>
    <property type="match status" value="1"/>
</dbReference>
<keyword evidence="3" id="KW-0732">Signal</keyword>
<feature type="compositionally biased region" description="Polar residues" evidence="6">
    <location>
        <begin position="84"/>
        <end position="94"/>
    </location>
</feature>
<reference evidence="9 10" key="1">
    <citation type="submission" date="2020-03" db="EMBL/GenBank/DDBJ databases">
        <title>Dissostichus mawsoni Genome sequencing and assembly.</title>
        <authorList>
            <person name="Park H."/>
        </authorList>
    </citation>
    <scope>NUCLEOTIDE SEQUENCE [LARGE SCALE GENOMIC DNA]</scope>
    <source>
        <strain evidence="9">DM0001</strain>
        <tissue evidence="9">Muscle</tissue>
    </source>
</reference>
<evidence type="ECO:0000256" key="1">
    <source>
        <dbReference type="ARBA" id="ARBA00007633"/>
    </source>
</evidence>
<dbReference type="InterPro" id="IPR040354">
    <property type="entry name" value="TCTN1-3"/>
</dbReference>
<keyword evidence="5" id="KW-0325">Glycoprotein</keyword>
<dbReference type="GO" id="GO:0007224">
    <property type="term" value="P:smoothened signaling pathway"/>
    <property type="evidence" value="ECO:0007669"/>
    <property type="project" value="TreeGrafter"/>
</dbReference>
<evidence type="ECO:0000313" key="9">
    <source>
        <dbReference type="EMBL" id="KAF3853562.1"/>
    </source>
</evidence>
<comment type="similarity">
    <text evidence="1">Belongs to the tectonic family.</text>
</comment>
<evidence type="ECO:0000256" key="3">
    <source>
        <dbReference type="ARBA" id="ARBA00022729"/>
    </source>
</evidence>
<dbReference type="InterPro" id="IPR057724">
    <property type="entry name" value="TCTN1-3_N"/>
</dbReference>